<dbReference type="EC" id="2.7.8.8" evidence="4"/>
<dbReference type="PANTHER" id="PTHR14269">
    <property type="entry name" value="CDP-DIACYLGLYCEROL--GLYCEROL-3-PHOSPHATE 3-PHOSPHATIDYLTRANSFERASE-RELATED"/>
    <property type="match status" value="1"/>
</dbReference>
<evidence type="ECO:0000313" key="17">
    <source>
        <dbReference type="EMBL" id="MBO8466991.1"/>
    </source>
</evidence>
<keyword evidence="11 16" id="KW-0472">Membrane</keyword>
<evidence type="ECO:0000256" key="1">
    <source>
        <dbReference type="ARBA" id="ARBA00000287"/>
    </source>
</evidence>
<evidence type="ECO:0000256" key="10">
    <source>
        <dbReference type="ARBA" id="ARBA00023098"/>
    </source>
</evidence>
<comment type="caution">
    <text evidence="17">The sequence shown here is derived from an EMBL/GenBank/DDBJ whole genome shotgun (WGS) entry which is preliminary data.</text>
</comment>
<evidence type="ECO:0000313" key="18">
    <source>
        <dbReference type="Proteomes" id="UP000823660"/>
    </source>
</evidence>
<feature type="transmembrane region" description="Helical" evidence="16">
    <location>
        <begin position="94"/>
        <end position="113"/>
    </location>
</feature>
<dbReference type="AlphaFoldDB" id="A0A9D9I8M3"/>
<dbReference type="EMBL" id="JADIMH010000022">
    <property type="protein sequence ID" value="MBO8466991.1"/>
    <property type="molecule type" value="Genomic_DNA"/>
</dbReference>
<comment type="catalytic activity">
    <reaction evidence="1">
        <text>a CDP-1,2-diacyl-sn-glycerol + L-serine = a 1,2-diacyl-sn-glycero-3-phospho-L-serine + CMP + H(+)</text>
        <dbReference type="Rhea" id="RHEA:16913"/>
        <dbReference type="ChEBI" id="CHEBI:15378"/>
        <dbReference type="ChEBI" id="CHEBI:33384"/>
        <dbReference type="ChEBI" id="CHEBI:57262"/>
        <dbReference type="ChEBI" id="CHEBI:58332"/>
        <dbReference type="ChEBI" id="CHEBI:60377"/>
        <dbReference type="EC" id="2.7.8.8"/>
    </reaction>
</comment>
<keyword evidence="7 15" id="KW-0808">Transferase</keyword>
<evidence type="ECO:0000256" key="6">
    <source>
        <dbReference type="ARBA" id="ARBA00022516"/>
    </source>
</evidence>
<keyword evidence="10" id="KW-0443">Lipid metabolism</keyword>
<evidence type="ECO:0000256" key="13">
    <source>
        <dbReference type="ARBA" id="ARBA00023264"/>
    </source>
</evidence>
<dbReference type="InterPro" id="IPR048254">
    <property type="entry name" value="CDP_ALCOHOL_P_TRANSF_CS"/>
</dbReference>
<dbReference type="Gene3D" id="1.20.120.1760">
    <property type="match status" value="1"/>
</dbReference>
<evidence type="ECO:0000256" key="3">
    <source>
        <dbReference type="ARBA" id="ARBA00010441"/>
    </source>
</evidence>
<evidence type="ECO:0000256" key="15">
    <source>
        <dbReference type="RuleBase" id="RU003750"/>
    </source>
</evidence>
<dbReference type="GO" id="GO:0003882">
    <property type="term" value="F:CDP-diacylglycerol-serine O-phosphatidyltransferase activity"/>
    <property type="evidence" value="ECO:0007669"/>
    <property type="project" value="UniProtKB-EC"/>
</dbReference>
<dbReference type="Pfam" id="PF01066">
    <property type="entry name" value="CDP-OH_P_transf"/>
    <property type="match status" value="1"/>
</dbReference>
<keyword evidence="12" id="KW-0594">Phospholipid biosynthesis</keyword>
<dbReference type="PANTHER" id="PTHR14269:SF61">
    <property type="entry name" value="CDP-DIACYLGLYCEROL--SERINE O-PHOSPHATIDYLTRANSFERASE"/>
    <property type="match status" value="1"/>
</dbReference>
<dbReference type="NCBIfam" id="TIGR00473">
    <property type="entry name" value="pssA"/>
    <property type="match status" value="1"/>
</dbReference>
<name>A0A9D9I8M3_9BACT</name>
<dbReference type="PROSITE" id="PS00379">
    <property type="entry name" value="CDP_ALCOHOL_P_TRANSF"/>
    <property type="match status" value="1"/>
</dbReference>
<proteinExistence type="inferred from homology"/>
<dbReference type="GO" id="GO:0016020">
    <property type="term" value="C:membrane"/>
    <property type="evidence" value="ECO:0007669"/>
    <property type="project" value="InterPro"/>
</dbReference>
<dbReference type="GO" id="GO:0008654">
    <property type="term" value="P:phospholipid biosynthetic process"/>
    <property type="evidence" value="ECO:0007669"/>
    <property type="project" value="UniProtKB-KW"/>
</dbReference>
<evidence type="ECO:0000256" key="7">
    <source>
        <dbReference type="ARBA" id="ARBA00022679"/>
    </source>
</evidence>
<dbReference type="InterPro" id="IPR000462">
    <property type="entry name" value="CDP-OH_P_trans"/>
</dbReference>
<evidence type="ECO:0000256" key="5">
    <source>
        <dbReference type="ARBA" id="ARBA00017171"/>
    </source>
</evidence>
<feature type="transmembrane region" description="Helical" evidence="16">
    <location>
        <begin position="36"/>
        <end position="57"/>
    </location>
</feature>
<protein>
    <recommendedName>
        <fullName evidence="5">CDP-diacylglycerol--serine O-phosphatidyltransferase</fullName>
        <ecNumber evidence="4">2.7.8.8</ecNumber>
    </recommendedName>
    <alternativeName>
        <fullName evidence="14">Phosphatidylserine synthase</fullName>
    </alternativeName>
</protein>
<dbReference type="InterPro" id="IPR004533">
    <property type="entry name" value="CDP-diaglyc--ser_O-PTrfase"/>
</dbReference>
<accession>A0A9D9I8M3</accession>
<comment type="subcellular location">
    <subcellularLocation>
        <location evidence="2">Endomembrane system</location>
        <topology evidence="2">Multi-pass membrane protein</topology>
    </subcellularLocation>
</comment>
<keyword evidence="9 16" id="KW-1133">Transmembrane helix</keyword>
<dbReference type="InterPro" id="IPR050324">
    <property type="entry name" value="CDP-alcohol_PTase-I"/>
</dbReference>
<feature type="transmembrane region" description="Helical" evidence="16">
    <location>
        <begin position="151"/>
        <end position="174"/>
    </location>
</feature>
<keyword evidence="13" id="KW-1208">Phospholipid metabolism</keyword>
<gene>
    <name evidence="17" type="primary">pssA</name>
    <name evidence="17" type="ORF">IAB99_04415</name>
</gene>
<evidence type="ECO:0000256" key="2">
    <source>
        <dbReference type="ARBA" id="ARBA00004127"/>
    </source>
</evidence>
<keyword evidence="6" id="KW-0444">Lipid biosynthesis</keyword>
<evidence type="ECO:0000256" key="4">
    <source>
        <dbReference type="ARBA" id="ARBA00013174"/>
    </source>
</evidence>
<keyword evidence="8 16" id="KW-0812">Transmembrane</keyword>
<dbReference type="Proteomes" id="UP000823660">
    <property type="component" value="Unassembled WGS sequence"/>
</dbReference>
<evidence type="ECO:0000256" key="12">
    <source>
        <dbReference type="ARBA" id="ARBA00023209"/>
    </source>
</evidence>
<dbReference type="GO" id="GO:0012505">
    <property type="term" value="C:endomembrane system"/>
    <property type="evidence" value="ECO:0007669"/>
    <property type="project" value="UniProtKB-SubCell"/>
</dbReference>
<sequence length="243" mass="26531">MNIIIKNIPNTITSLNLLSGVAGIVCAFSDRLDVSFILMLAAAVFDFFDGFAARALGAYSPMGKELDSLADSVSFGLLPAFMLHRLMIFLTGAATIWCYIPLVVALFSVLRLAKFNTDERQTENFIGLATPASAMICGSLTYYLLHQTDSILIPLAQGHVFIPVVCIILSALMVSEIPMFSMKFKKGISKDSPLYRQRVSFAGTVVVATILVLTLGLNWSMIVLLSFVAYIVMNLLSRPLFGK</sequence>
<feature type="transmembrane region" description="Helical" evidence="16">
    <location>
        <begin position="125"/>
        <end position="145"/>
    </location>
</feature>
<evidence type="ECO:0000256" key="9">
    <source>
        <dbReference type="ARBA" id="ARBA00022989"/>
    </source>
</evidence>
<dbReference type="InterPro" id="IPR043130">
    <property type="entry name" value="CDP-OH_PTrfase_TM_dom"/>
</dbReference>
<evidence type="ECO:0000256" key="14">
    <source>
        <dbReference type="ARBA" id="ARBA00032361"/>
    </source>
</evidence>
<comment type="similarity">
    <text evidence="3 15">Belongs to the CDP-alcohol phosphatidyltransferase class-I family.</text>
</comment>
<organism evidence="17 18">
    <name type="scientific">Candidatus Cryptobacteroides faecipullorum</name>
    <dbReference type="NCBI Taxonomy" id="2840764"/>
    <lineage>
        <taxon>Bacteria</taxon>
        <taxon>Pseudomonadati</taxon>
        <taxon>Bacteroidota</taxon>
        <taxon>Bacteroidia</taxon>
        <taxon>Bacteroidales</taxon>
        <taxon>Candidatus Cryptobacteroides</taxon>
    </lineage>
</organism>
<evidence type="ECO:0000256" key="11">
    <source>
        <dbReference type="ARBA" id="ARBA00023136"/>
    </source>
</evidence>
<evidence type="ECO:0000256" key="16">
    <source>
        <dbReference type="SAM" id="Phobius"/>
    </source>
</evidence>
<reference evidence="17" key="2">
    <citation type="journal article" date="2021" name="PeerJ">
        <title>Extensive microbial diversity within the chicken gut microbiome revealed by metagenomics and culture.</title>
        <authorList>
            <person name="Gilroy R."/>
            <person name="Ravi A."/>
            <person name="Getino M."/>
            <person name="Pursley I."/>
            <person name="Horton D.L."/>
            <person name="Alikhan N.F."/>
            <person name="Baker D."/>
            <person name="Gharbi K."/>
            <person name="Hall N."/>
            <person name="Watson M."/>
            <person name="Adriaenssens E.M."/>
            <person name="Foster-Nyarko E."/>
            <person name="Jarju S."/>
            <person name="Secka A."/>
            <person name="Antonio M."/>
            <person name="Oren A."/>
            <person name="Chaudhuri R.R."/>
            <person name="La Ragione R."/>
            <person name="Hildebrand F."/>
            <person name="Pallen M.J."/>
        </authorList>
    </citation>
    <scope>NUCLEOTIDE SEQUENCE</scope>
    <source>
        <strain evidence="17">B1-15692</strain>
    </source>
</reference>
<reference evidence="17" key="1">
    <citation type="submission" date="2020-10" db="EMBL/GenBank/DDBJ databases">
        <authorList>
            <person name="Gilroy R."/>
        </authorList>
    </citation>
    <scope>NUCLEOTIDE SEQUENCE</scope>
    <source>
        <strain evidence="17">B1-15692</strain>
    </source>
</reference>
<evidence type="ECO:0000256" key="8">
    <source>
        <dbReference type="ARBA" id="ARBA00022692"/>
    </source>
</evidence>